<dbReference type="RefSeq" id="WP_153448789.1">
    <property type="nucleotide sequence ID" value="NZ_CP045700.1"/>
</dbReference>
<keyword evidence="5" id="KW-1003">Cell membrane</keyword>
<dbReference type="InterPro" id="IPR003501">
    <property type="entry name" value="PTS_EIIB_2/3"/>
</dbReference>
<gene>
    <name evidence="16" type="ORF">GFB47_14735</name>
</gene>
<keyword evidence="6" id="KW-0597">Phosphoprotein</keyword>
<protein>
    <recommendedName>
        <fullName evidence="3">protein-N(pi)-phosphohistidine--D-mannitol phosphotransferase</fullName>
        <ecNumber evidence="3">2.7.1.197</ecNumber>
    </recommendedName>
</protein>
<dbReference type="SUPFAM" id="SSF52794">
    <property type="entry name" value="PTS system IIB component-like"/>
    <property type="match status" value="1"/>
</dbReference>
<dbReference type="InterPro" id="IPR003352">
    <property type="entry name" value="PTS_EIIC"/>
</dbReference>
<dbReference type="PANTHER" id="PTHR30181">
    <property type="entry name" value="MANNITOL PERMEASE IIC COMPONENT"/>
    <property type="match status" value="1"/>
</dbReference>
<dbReference type="CDD" id="cd05567">
    <property type="entry name" value="PTS_IIB_mannitol"/>
    <property type="match status" value="1"/>
</dbReference>
<organism evidence="16 17">
    <name type="scientific">Vibrio algicola</name>
    <dbReference type="NCBI Taxonomy" id="2662262"/>
    <lineage>
        <taxon>Bacteria</taxon>
        <taxon>Pseudomonadati</taxon>
        <taxon>Pseudomonadota</taxon>
        <taxon>Gammaproteobacteria</taxon>
        <taxon>Vibrionales</taxon>
        <taxon>Vibrionaceae</taxon>
        <taxon>Vibrio</taxon>
    </lineage>
</organism>
<keyword evidence="9" id="KW-0598">Phosphotransferase system</keyword>
<dbReference type="GO" id="GO:0009401">
    <property type="term" value="P:phosphoenolpyruvate-dependent sugar phosphotransferase system"/>
    <property type="evidence" value="ECO:0007669"/>
    <property type="project" value="UniProtKB-KW"/>
</dbReference>
<evidence type="ECO:0000256" key="6">
    <source>
        <dbReference type="ARBA" id="ARBA00022553"/>
    </source>
</evidence>
<dbReference type="Pfam" id="PF02378">
    <property type="entry name" value="PTS_EIIC"/>
    <property type="match status" value="1"/>
</dbReference>
<feature type="domain" description="PTS EIIB type-2" evidence="14">
    <location>
        <begin position="377"/>
        <end position="467"/>
    </location>
</feature>
<evidence type="ECO:0000256" key="12">
    <source>
        <dbReference type="ARBA" id="ARBA00023136"/>
    </source>
</evidence>
<evidence type="ECO:0000256" key="7">
    <source>
        <dbReference type="ARBA" id="ARBA00022597"/>
    </source>
</evidence>
<keyword evidence="17" id="KW-1185">Reference proteome</keyword>
<evidence type="ECO:0000256" key="10">
    <source>
        <dbReference type="ARBA" id="ARBA00022692"/>
    </source>
</evidence>
<dbReference type="Pfam" id="PF02302">
    <property type="entry name" value="PTS_IIB"/>
    <property type="match status" value="1"/>
</dbReference>
<dbReference type="EMBL" id="CP045700">
    <property type="protein sequence ID" value="QGA66656.1"/>
    <property type="molecule type" value="Genomic_DNA"/>
</dbReference>
<dbReference type="EC" id="2.7.1.197" evidence="3"/>
<dbReference type="Proteomes" id="UP000348942">
    <property type="component" value="Chromosome 2"/>
</dbReference>
<evidence type="ECO:0000259" key="15">
    <source>
        <dbReference type="PROSITE" id="PS51104"/>
    </source>
</evidence>
<dbReference type="NCBIfam" id="NF011663">
    <property type="entry name" value="PRK15083.1"/>
    <property type="match status" value="1"/>
</dbReference>
<dbReference type="InterPro" id="IPR013014">
    <property type="entry name" value="PTS_EIIC_2"/>
</dbReference>
<dbReference type="PANTHER" id="PTHR30181:SF2">
    <property type="entry name" value="PTS SYSTEM MANNITOL-SPECIFIC EIICBA COMPONENT"/>
    <property type="match status" value="1"/>
</dbReference>
<dbReference type="GO" id="GO:0005886">
    <property type="term" value="C:plasma membrane"/>
    <property type="evidence" value="ECO:0007669"/>
    <property type="project" value="UniProtKB-SubCell"/>
</dbReference>
<evidence type="ECO:0000256" key="13">
    <source>
        <dbReference type="SAM" id="Phobius"/>
    </source>
</evidence>
<dbReference type="Gene3D" id="3.40.50.2300">
    <property type="match status" value="1"/>
</dbReference>
<feature type="domain" description="PTS EIIC type-2" evidence="15">
    <location>
        <begin position="12"/>
        <end position="343"/>
    </location>
</feature>
<evidence type="ECO:0000313" key="17">
    <source>
        <dbReference type="Proteomes" id="UP000348942"/>
    </source>
</evidence>
<dbReference type="PROSITE" id="PS51104">
    <property type="entry name" value="PTS_EIIC_TYPE_2"/>
    <property type="match status" value="1"/>
</dbReference>
<evidence type="ECO:0000256" key="11">
    <source>
        <dbReference type="ARBA" id="ARBA00022989"/>
    </source>
</evidence>
<dbReference type="InterPro" id="IPR036095">
    <property type="entry name" value="PTS_EIIB-like_sf"/>
</dbReference>
<keyword evidence="8" id="KW-0808">Transferase</keyword>
<keyword evidence="10 13" id="KW-0812">Transmembrane</keyword>
<dbReference type="GO" id="GO:0022872">
    <property type="term" value="F:protein-N(PI)-phosphohistidine-mannitol phosphotransferase system transmembrane transporter activity"/>
    <property type="evidence" value="ECO:0007669"/>
    <property type="project" value="InterPro"/>
</dbReference>
<evidence type="ECO:0000256" key="9">
    <source>
        <dbReference type="ARBA" id="ARBA00022683"/>
    </source>
</evidence>
<feature type="transmembrane region" description="Helical" evidence="13">
    <location>
        <begin position="312"/>
        <end position="334"/>
    </location>
</feature>
<keyword evidence="12 13" id="KW-0472">Membrane</keyword>
<dbReference type="AlphaFoldDB" id="A0A5Q0TJS9"/>
<feature type="transmembrane region" description="Helical" evidence="13">
    <location>
        <begin position="159"/>
        <end position="180"/>
    </location>
</feature>
<evidence type="ECO:0000256" key="1">
    <source>
        <dbReference type="ARBA" id="ARBA00001655"/>
    </source>
</evidence>
<comment type="subcellular location">
    <subcellularLocation>
        <location evidence="2">Cell membrane</location>
        <topology evidence="2">Multi-pass membrane protein</topology>
    </subcellularLocation>
</comment>
<dbReference type="GO" id="GO:0090563">
    <property type="term" value="F:protein-phosphocysteine-sugar phosphotransferase activity"/>
    <property type="evidence" value="ECO:0007669"/>
    <property type="project" value="TreeGrafter"/>
</dbReference>
<dbReference type="InterPro" id="IPR029503">
    <property type="entry name" value="PTS_EIIB_mannitol"/>
</dbReference>
<evidence type="ECO:0000256" key="3">
    <source>
        <dbReference type="ARBA" id="ARBA00011909"/>
    </source>
</evidence>
<comment type="catalytic activity">
    <reaction evidence="1">
        <text>D-mannitol(out) + N(pros)-phospho-L-histidyl-[protein] = D-mannitol 1-phosphate(in) + L-histidyl-[protein]</text>
        <dbReference type="Rhea" id="RHEA:33363"/>
        <dbReference type="Rhea" id="RHEA-COMP:9745"/>
        <dbReference type="Rhea" id="RHEA-COMP:9746"/>
        <dbReference type="ChEBI" id="CHEBI:16899"/>
        <dbReference type="ChEBI" id="CHEBI:29979"/>
        <dbReference type="ChEBI" id="CHEBI:61381"/>
        <dbReference type="ChEBI" id="CHEBI:64837"/>
        <dbReference type="EC" id="2.7.1.197"/>
    </reaction>
</comment>
<feature type="transmembrane region" description="Helical" evidence="13">
    <location>
        <begin position="126"/>
        <end position="147"/>
    </location>
</feature>
<feature type="transmembrane region" description="Helical" evidence="13">
    <location>
        <begin position="268"/>
        <end position="292"/>
    </location>
</feature>
<sequence>MATNVRAKIQAFGGHLTAMVLPNIGAFIAWGFITALFIPTGWMPNEQFAQIVGPMIKYLLPLLIGYTGGQIVGDKRGAVAGAIGTMGVIVGADIPMFVGAMIMGPLSGWFIVQFDKKIEHKIPSGFEMVVNNFSLGIIGMLCCLVAYEVVGPAVTAANLFVKSGIEALVATGYLPLLAVINEPAKVLFLNNAIDQGIYYPLGLQAAAETGKSIFFMVASNPGPGLGLLLAYAKFGEGLSKRSAPSAIIIHFFGGIHELYFPYVLMKPIMILALIAGAATGISTFNLLGAGLVAGPSPGSIFSYLALTPKGGFIGTLAGVASATIVSFLVASLILKMSKSKKSEEAFEQSVTDMKDMKKEGAINTAAATAATPSKKIQYVVFACDAGMGSSAMGASIFRKKLMKAGYEIEVKNFAIEKVPSEADVVVTHESLEDRAIKATGLPVIPIKNFLNDPALNELMSTIEQQQA</sequence>
<evidence type="ECO:0000256" key="4">
    <source>
        <dbReference type="ARBA" id="ARBA00022448"/>
    </source>
</evidence>
<evidence type="ECO:0000256" key="5">
    <source>
        <dbReference type="ARBA" id="ARBA00022475"/>
    </source>
</evidence>
<dbReference type="InterPro" id="IPR050893">
    <property type="entry name" value="Sugar_PTS"/>
</dbReference>
<dbReference type="InterPro" id="IPR004718">
    <property type="entry name" value="PTS_IIC_mtl"/>
</dbReference>
<keyword evidence="11 13" id="KW-1133">Transmembrane helix</keyword>
<evidence type="ECO:0000259" key="14">
    <source>
        <dbReference type="PROSITE" id="PS51099"/>
    </source>
</evidence>
<accession>A0A5Q0TJS9</accession>
<keyword evidence="4" id="KW-0813">Transport</keyword>
<name>A0A5Q0TJS9_9VIBR</name>
<dbReference type="PROSITE" id="PS51099">
    <property type="entry name" value="PTS_EIIB_TYPE_2"/>
    <property type="match status" value="1"/>
</dbReference>
<evidence type="ECO:0000256" key="8">
    <source>
        <dbReference type="ARBA" id="ARBA00022679"/>
    </source>
</evidence>
<keyword evidence="7" id="KW-0762">Sugar transport</keyword>
<evidence type="ECO:0000256" key="2">
    <source>
        <dbReference type="ARBA" id="ARBA00004651"/>
    </source>
</evidence>
<reference evidence="16 17" key="1">
    <citation type="submission" date="2019-10" db="EMBL/GenBank/DDBJ databases">
        <title>Vibrio sp. nov., isolated from Coralline algae surface.</title>
        <authorList>
            <person name="Geng Y."/>
            <person name="Zhang X."/>
        </authorList>
    </citation>
    <scope>NUCLEOTIDE SEQUENCE [LARGE SCALE GENOMIC DNA]</scope>
    <source>
        <strain evidence="16 17">SM1977</strain>
    </source>
</reference>
<dbReference type="InterPro" id="IPR013011">
    <property type="entry name" value="PTS_EIIB_2"/>
</dbReference>
<feature type="transmembrane region" description="Helical" evidence="13">
    <location>
        <begin position="12"/>
        <end position="38"/>
    </location>
</feature>
<evidence type="ECO:0000313" key="16">
    <source>
        <dbReference type="EMBL" id="QGA66656.1"/>
    </source>
</evidence>
<proteinExistence type="predicted"/>
<dbReference type="NCBIfam" id="TIGR00851">
    <property type="entry name" value="mtlA"/>
    <property type="match status" value="1"/>
</dbReference>